<evidence type="ECO:0000256" key="1">
    <source>
        <dbReference type="ARBA" id="ARBA00001946"/>
    </source>
</evidence>
<evidence type="ECO:0000313" key="4">
    <source>
        <dbReference type="EMBL" id="CAJ37230.1"/>
    </source>
</evidence>
<keyword evidence="5" id="KW-1185">Reference proteome</keyword>
<dbReference type="KEGG" id="rci:RCIX2092"/>
<feature type="domain" description="Nudix hydrolase" evidence="3">
    <location>
        <begin position="1"/>
        <end position="121"/>
    </location>
</feature>
<dbReference type="InterPro" id="IPR020476">
    <property type="entry name" value="Nudix_hydrolase"/>
</dbReference>
<dbReference type="PROSITE" id="PS51462">
    <property type="entry name" value="NUDIX"/>
    <property type="match status" value="1"/>
</dbReference>
<dbReference type="GO" id="GO:0016787">
    <property type="term" value="F:hydrolase activity"/>
    <property type="evidence" value="ECO:0007669"/>
    <property type="project" value="UniProtKB-KW"/>
</dbReference>
<evidence type="ECO:0000259" key="3">
    <source>
        <dbReference type="PROSITE" id="PS51462"/>
    </source>
</evidence>
<organism evidence="4 5">
    <name type="scientific">Methanocella arvoryzae (strain DSM 22066 / NBRC 105507 / MRE50)</name>
    <dbReference type="NCBI Taxonomy" id="351160"/>
    <lineage>
        <taxon>Archaea</taxon>
        <taxon>Methanobacteriati</taxon>
        <taxon>Methanobacteriota</taxon>
        <taxon>Stenosarchaea group</taxon>
        <taxon>Methanomicrobia</taxon>
        <taxon>Methanocellales</taxon>
        <taxon>Methanocellaceae</taxon>
        <taxon>Methanocella</taxon>
    </lineage>
</organism>
<sequence>MVVSYVYVIAFSGEQFLMVRHARRAWEMPGGKLEPGEAPELGAAREFREETGYEVHDLRVLEHEEDGLVYLGDLGPKTETVPNAKEIAEVRLFDELPADLSFPLVEYQRMLAAARKMRLSS</sequence>
<dbReference type="EMBL" id="AM114193">
    <property type="protein sequence ID" value="CAJ37230.1"/>
    <property type="molecule type" value="Genomic_DNA"/>
</dbReference>
<accession>Q0W313</accession>
<comment type="cofactor">
    <cofactor evidence="1">
        <name>Mg(2+)</name>
        <dbReference type="ChEBI" id="CHEBI:18420"/>
    </cofactor>
</comment>
<dbReference type="Proteomes" id="UP000000663">
    <property type="component" value="Chromosome"/>
</dbReference>
<dbReference type="RefSeq" id="WP_012035345.1">
    <property type="nucleotide sequence ID" value="NC_009464.1"/>
</dbReference>
<evidence type="ECO:0000313" key="5">
    <source>
        <dbReference type="Proteomes" id="UP000000663"/>
    </source>
</evidence>
<dbReference type="PRINTS" id="PR00502">
    <property type="entry name" value="NUDIXFAMILY"/>
</dbReference>
<dbReference type="InterPro" id="IPR020084">
    <property type="entry name" value="NUDIX_hydrolase_CS"/>
</dbReference>
<dbReference type="Gene3D" id="3.90.79.10">
    <property type="entry name" value="Nucleoside Triphosphate Pyrophosphohydrolase"/>
    <property type="match status" value="1"/>
</dbReference>
<dbReference type="STRING" id="351160.RCIX2092"/>
<dbReference type="GeneID" id="5144181"/>
<dbReference type="Pfam" id="PF00293">
    <property type="entry name" value="NUDIX"/>
    <property type="match status" value="1"/>
</dbReference>
<dbReference type="eggNOG" id="arCOG01078">
    <property type="taxonomic scope" value="Archaea"/>
</dbReference>
<dbReference type="PANTHER" id="PTHR43046:SF14">
    <property type="entry name" value="MUTT_NUDIX FAMILY PROTEIN"/>
    <property type="match status" value="1"/>
</dbReference>
<dbReference type="SUPFAM" id="SSF55811">
    <property type="entry name" value="Nudix"/>
    <property type="match status" value="1"/>
</dbReference>
<keyword evidence="2" id="KW-0378">Hydrolase</keyword>
<dbReference type="PANTHER" id="PTHR43046">
    <property type="entry name" value="GDP-MANNOSE MANNOSYL HYDROLASE"/>
    <property type="match status" value="1"/>
</dbReference>
<protein>
    <recommendedName>
        <fullName evidence="3">Nudix hydrolase domain-containing protein</fullName>
    </recommendedName>
</protein>
<evidence type="ECO:0000256" key="2">
    <source>
        <dbReference type="ARBA" id="ARBA00022801"/>
    </source>
</evidence>
<dbReference type="InterPro" id="IPR000086">
    <property type="entry name" value="NUDIX_hydrolase_dom"/>
</dbReference>
<reference evidence="4 5" key="1">
    <citation type="journal article" date="2006" name="Science">
        <title>Genome of rice cluster I archaea -- the key methane producers in the rice rhizosphere.</title>
        <authorList>
            <person name="Erkel C."/>
            <person name="Kube M."/>
            <person name="Reinhardt R."/>
            <person name="Liesack W."/>
        </authorList>
    </citation>
    <scope>NUCLEOTIDE SEQUENCE [LARGE SCALE GENOMIC DNA]</scope>
    <source>
        <strain evidence="5">DSM 22066 / NBRC 105507 / MRE50</strain>
    </source>
</reference>
<dbReference type="PROSITE" id="PS00893">
    <property type="entry name" value="NUDIX_BOX"/>
    <property type="match status" value="1"/>
</dbReference>
<dbReference type="AlphaFoldDB" id="Q0W313"/>
<gene>
    <name evidence="4" type="ORF">RCIX2092</name>
</gene>
<dbReference type="OrthoDB" id="25379at2157"/>
<dbReference type="InterPro" id="IPR015797">
    <property type="entry name" value="NUDIX_hydrolase-like_dom_sf"/>
</dbReference>
<proteinExistence type="predicted"/>
<name>Q0W313_METAR</name>